<organism evidence="7">
    <name type="scientific">gut metagenome</name>
    <dbReference type="NCBI Taxonomy" id="749906"/>
    <lineage>
        <taxon>unclassified sequences</taxon>
        <taxon>metagenomes</taxon>
        <taxon>organismal metagenomes</taxon>
    </lineage>
</organism>
<comment type="subcellular location">
    <subcellularLocation>
        <location evidence="1">Membrane</location>
        <topology evidence="1">Single-pass membrane protein</topology>
    </subcellularLocation>
</comment>
<dbReference type="NCBIfam" id="TIGR01352">
    <property type="entry name" value="tonB_Cterm"/>
    <property type="match status" value="1"/>
</dbReference>
<feature type="compositionally biased region" description="Basic and acidic residues" evidence="5">
    <location>
        <begin position="100"/>
        <end position="158"/>
    </location>
</feature>
<comment type="caution">
    <text evidence="7">The sequence shown here is derived from an EMBL/GenBank/DDBJ whole genome shotgun (WGS) entry which is preliminary data.</text>
</comment>
<feature type="region of interest" description="Disordered" evidence="5">
    <location>
        <begin position="98"/>
        <end position="158"/>
    </location>
</feature>
<evidence type="ECO:0000256" key="1">
    <source>
        <dbReference type="ARBA" id="ARBA00004167"/>
    </source>
</evidence>
<evidence type="ECO:0000256" key="3">
    <source>
        <dbReference type="ARBA" id="ARBA00022989"/>
    </source>
</evidence>
<gene>
    <name evidence="7" type="ORF">EVA_15879</name>
</gene>
<reference evidence="7" key="1">
    <citation type="journal article" date="2012" name="PLoS ONE">
        <title>Gene sets for utilization of primary and secondary nutrition supplies in the distal gut of endangered iberian lynx.</title>
        <authorList>
            <person name="Alcaide M."/>
            <person name="Messina E."/>
            <person name="Richter M."/>
            <person name="Bargiela R."/>
            <person name="Peplies J."/>
            <person name="Huws S.A."/>
            <person name="Newbold C.J."/>
            <person name="Golyshin P.N."/>
            <person name="Simon M.A."/>
            <person name="Lopez G."/>
            <person name="Yakimov M.M."/>
            <person name="Ferrer M."/>
        </authorList>
    </citation>
    <scope>NUCLEOTIDE SEQUENCE</scope>
</reference>
<protein>
    <submittedName>
        <fullName evidence="7">TonB exported protein</fullName>
    </submittedName>
</protein>
<evidence type="ECO:0000313" key="7">
    <source>
        <dbReference type="EMBL" id="EJW96028.1"/>
    </source>
</evidence>
<feature type="transmembrane region" description="Helical" evidence="6">
    <location>
        <begin position="12"/>
        <end position="31"/>
    </location>
</feature>
<dbReference type="GO" id="GO:0016020">
    <property type="term" value="C:membrane"/>
    <property type="evidence" value="ECO:0007669"/>
    <property type="project" value="UniProtKB-SubCell"/>
</dbReference>
<sequence>MDRRKKGECMGVLGALLVHVGVIALFILVSFEVPKPDEEAGGVPVVMGNVEAAQGWDDPSLVDVDVLEEEVQPVAETVPEQPSEQDLLTQTEEETVVIKPKTEKPKETVKPKDNVKPKEEAKPKESVKKPEKTAAEKAAEAKRLAEEKAERERKAAEEAARKKVANAFGKGAKMEGNKGTSAAGAGTEGNLKGNASAGSKNGSSGYGTFDLGGRSLGKGTRLPLPVYNVQEEGRVVVEITVNPAGQVVAAKISPKTNTVNLKLRKAAVDAARMARFEEIKGLTNQLGTITYYFNLK</sequence>
<keyword evidence="2 6" id="KW-0812">Transmembrane</keyword>
<keyword evidence="3 6" id="KW-1133">Transmembrane helix</keyword>
<keyword evidence="4 6" id="KW-0472">Membrane</keyword>
<dbReference type="InterPro" id="IPR006260">
    <property type="entry name" value="TonB/TolA_C"/>
</dbReference>
<evidence type="ECO:0000256" key="5">
    <source>
        <dbReference type="SAM" id="MobiDB-lite"/>
    </source>
</evidence>
<name>J9FNL9_9ZZZZ</name>
<evidence type="ECO:0000256" key="6">
    <source>
        <dbReference type="SAM" id="Phobius"/>
    </source>
</evidence>
<accession>J9FNL9</accession>
<dbReference type="EMBL" id="AMCI01005497">
    <property type="protein sequence ID" value="EJW96028.1"/>
    <property type="molecule type" value="Genomic_DNA"/>
</dbReference>
<evidence type="ECO:0000256" key="2">
    <source>
        <dbReference type="ARBA" id="ARBA00022692"/>
    </source>
</evidence>
<evidence type="ECO:0000256" key="4">
    <source>
        <dbReference type="ARBA" id="ARBA00023136"/>
    </source>
</evidence>
<proteinExistence type="predicted"/>
<dbReference type="AlphaFoldDB" id="J9FNL9"/>
<feature type="region of interest" description="Disordered" evidence="5">
    <location>
        <begin position="74"/>
        <end position="93"/>
    </location>
</feature>